<organism evidence="5 6">
    <name type="scientific">Intrasporangium calvum</name>
    <dbReference type="NCBI Taxonomy" id="53358"/>
    <lineage>
        <taxon>Bacteria</taxon>
        <taxon>Bacillati</taxon>
        <taxon>Actinomycetota</taxon>
        <taxon>Actinomycetes</taxon>
        <taxon>Micrococcales</taxon>
        <taxon>Intrasporangiaceae</taxon>
        <taxon>Intrasporangium</taxon>
    </lineage>
</organism>
<keyword evidence="3" id="KW-0560">Oxidoreductase</keyword>
<dbReference type="RefSeq" id="WP_272460281.1">
    <property type="nucleotide sequence ID" value="NZ_JAPFQL010000001.1"/>
</dbReference>
<name>A0ABT5GC94_9MICO</name>
<reference evidence="5 6" key="1">
    <citation type="submission" date="2022-11" db="EMBL/GenBank/DDBJ databases">
        <title>Anaerobic phenanthrene biodegradation by a DNRA strain PheN6.</title>
        <authorList>
            <person name="Zhang Z."/>
        </authorList>
    </citation>
    <scope>NUCLEOTIDE SEQUENCE [LARGE SCALE GENOMIC DNA]</scope>
    <source>
        <strain evidence="5 6">PheN6</strain>
    </source>
</reference>
<evidence type="ECO:0000259" key="4">
    <source>
        <dbReference type="Pfam" id="PF01872"/>
    </source>
</evidence>
<dbReference type="InterPro" id="IPR050765">
    <property type="entry name" value="Riboflavin_Biosynth_HTPR"/>
</dbReference>
<evidence type="ECO:0000256" key="3">
    <source>
        <dbReference type="ARBA" id="ARBA00023002"/>
    </source>
</evidence>
<dbReference type="InterPro" id="IPR002734">
    <property type="entry name" value="RibDG_C"/>
</dbReference>
<dbReference type="Pfam" id="PF01872">
    <property type="entry name" value="RibD_C"/>
    <property type="match status" value="1"/>
</dbReference>
<dbReference type="SUPFAM" id="SSF53597">
    <property type="entry name" value="Dihydrofolate reductase-like"/>
    <property type="match status" value="1"/>
</dbReference>
<dbReference type="InterPro" id="IPR024072">
    <property type="entry name" value="DHFR-like_dom_sf"/>
</dbReference>
<proteinExistence type="predicted"/>
<keyword evidence="6" id="KW-1185">Reference proteome</keyword>
<evidence type="ECO:0000313" key="6">
    <source>
        <dbReference type="Proteomes" id="UP001150259"/>
    </source>
</evidence>
<dbReference type="PANTHER" id="PTHR38011:SF7">
    <property type="entry name" value="2,5-DIAMINO-6-RIBOSYLAMINO-4(3H)-PYRIMIDINONE 5'-PHOSPHATE REDUCTASE"/>
    <property type="match status" value="1"/>
</dbReference>
<protein>
    <submittedName>
        <fullName evidence="5">Dihydrofolate reductase family protein</fullName>
    </submittedName>
</protein>
<evidence type="ECO:0000256" key="1">
    <source>
        <dbReference type="ARBA" id="ARBA00005104"/>
    </source>
</evidence>
<sequence length="256" mass="26653">MRLLLPAPGGLMPGTELDLDHLAQAYTAPREPWLRCNMVTTVDGAATGPDGRSGSINTEADHVVFELLRGLSHAVLVGAGTIRAEGYTGLAVTPDVLPLRRAAGLDDPLPLVVVSRAGRLPESVRDGSRGPVLLATCATAQGLAEARSVLGDEQVILCGDDDVDLRVLVTALHDRGWSRPLCEGGPALTASLLAAGLVDELCFTIAPRIVGGEHPRPVAAAAAPCELELAGLVEEDGTLMGRWFTTVREQGDAPAP</sequence>
<evidence type="ECO:0000256" key="2">
    <source>
        <dbReference type="ARBA" id="ARBA00022857"/>
    </source>
</evidence>
<dbReference type="EMBL" id="JAPFQL010000001">
    <property type="protein sequence ID" value="MDC5695739.1"/>
    <property type="molecule type" value="Genomic_DNA"/>
</dbReference>
<comment type="pathway">
    <text evidence="1">Cofactor biosynthesis; riboflavin biosynthesis.</text>
</comment>
<feature type="domain" description="Bacterial bifunctional deaminase-reductase C-terminal" evidence="4">
    <location>
        <begin position="32"/>
        <end position="222"/>
    </location>
</feature>
<comment type="caution">
    <text evidence="5">The sequence shown here is derived from an EMBL/GenBank/DDBJ whole genome shotgun (WGS) entry which is preliminary data.</text>
</comment>
<keyword evidence="2" id="KW-0521">NADP</keyword>
<evidence type="ECO:0000313" key="5">
    <source>
        <dbReference type="EMBL" id="MDC5695739.1"/>
    </source>
</evidence>
<dbReference type="Proteomes" id="UP001150259">
    <property type="component" value="Unassembled WGS sequence"/>
</dbReference>
<dbReference type="PANTHER" id="PTHR38011">
    <property type="entry name" value="DIHYDROFOLATE REDUCTASE FAMILY PROTEIN (AFU_ORTHOLOGUE AFUA_8G06820)"/>
    <property type="match status" value="1"/>
</dbReference>
<accession>A0ABT5GC94</accession>
<dbReference type="Gene3D" id="3.40.430.10">
    <property type="entry name" value="Dihydrofolate Reductase, subunit A"/>
    <property type="match status" value="1"/>
</dbReference>
<gene>
    <name evidence="5" type="ORF">OO014_00600</name>
</gene>